<protein>
    <submittedName>
        <fullName evidence="1">Uncharacterized protein</fullName>
    </submittedName>
</protein>
<sequence length="137" mass="15294">MDDDVVNVNTEEDSSIPECSVASTCPTEFKVGLKCTDAGTFLSKELVHADSFQCTVVPDKSAPQIMLESVKDGAVQRSVSSKMDRLHWDLNTVMDAWDEPYDVSDIGNTSKDINDVDALLDLIAFFLLNFWFFNDFI</sequence>
<evidence type="ECO:0000313" key="1">
    <source>
        <dbReference type="EMBL" id="CAI9757169.1"/>
    </source>
</evidence>
<proteinExistence type="predicted"/>
<dbReference type="EMBL" id="OU503037">
    <property type="protein sequence ID" value="CAI9757169.1"/>
    <property type="molecule type" value="Genomic_DNA"/>
</dbReference>
<gene>
    <name evidence="1" type="ORF">FPE_LOCUS4599</name>
</gene>
<organism evidence="1 2">
    <name type="scientific">Fraxinus pennsylvanica</name>
    <dbReference type="NCBI Taxonomy" id="56036"/>
    <lineage>
        <taxon>Eukaryota</taxon>
        <taxon>Viridiplantae</taxon>
        <taxon>Streptophyta</taxon>
        <taxon>Embryophyta</taxon>
        <taxon>Tracheophyta</taxon>
        <taxon>Spermatophyta</taxon>
        <taxon>Magnoliopsida</taxon>
        <taxon>eudicotyledons</taxon>
        <taxon>Gunneridae</taxon>
        <taxon>Pentapetalae</taxon>
        <taxon>asterids</taxon>
        <taxon>lamiids</taxon>
        <taxon>Lamiales</taxon>
        <taxon>Oleaceae</taxon>
        <taxon>Oleeae</taxon>
        <taxon>Fraxinus</taxon>
    </lineage>
</organism>
<dbReference type="PANTHER" id="PTHR34536">
    <property type="entry name" value="DENTIN SIALOPHOSPHOPROTEIN-LIKE PROTEIN"/>
    <property type="match status" value="1"/>
</dbReference>
<accession>A0AAD1YTD6</accession>
<reference evidence="1" key="1">
    <citation type="submission" date="2023-05" db="EMBL/GenBank/DDBJ databases">
        <authorList>
            <person name="Huff M."/>
        </authorList>
    </citation>
    <scope>NUCLEOTIDE SEQUENCE</scope>
</reference>
<dbReference type="AlphaFoldDB" id="A0AAD1YTD6"/>
<keyword evidence="2" id="KW-1185">Reference proteome</keyword>
<dbReference type="Proteomes" id="UP000834106">
    <property type="component" value="Chromosome 2"/>
</dbReference>
<name>A0AAD1YTD6_9LAMI</name>
<evidence type="ECO:0000313" key="2">
    <source>
        <dbReference type="Proteomes" id="UP000834106"/>
    </source>
</evidence>
<dbReference type="PANTHER" id="PTHR34536:SF6">
    <property type="entry name" value="DENTIN SIALOPHOSPHOPROTEIN-LIKE PROTEIN"/>
    <property type="match status" value="1"/>
</dbReference>